<accession>A0AA40K0C6</accession>
<feature type="region of interest" description="Disordered" evidence="1">
    <location>
        <begin position="719"/>
        <end position="744"/>
    </location>
</feature>
<feature type="region of interest" description="Disordered" evidence="1">
    <location>
        <begin position="339"/>
        <end position="399"/>
    </location>
</feature>
<sequence>MVGINQRMPSRGPSRIAYPGLRLRSYNLTEPPPSQVKAQGIASSDWRKKTTTTSSESMSARSLQTSSETRSRKEGTGSSEMPPYSMEKEDMPERAIRYRPKPDQAAWELVVSAPAGRAPGSPSSTSSQGQDGMMRVMFKDMKPMTMNFGGEEIVLSNSFTFDLVPEPLPSSSSGGSETRGTVGVLRPVRNLRGRQRLSSSTESVWNYLPGDLHGMLENSRLLALNSAGGLKGQAVEAPDEECEDRKGKRRAHDRRSDSGYGDEAASSWHAGTQVDESEKRFFDMLDRLHKPDPALQRCDKPRPEADAEIGTGEKFQERDAEASLQPRVHFANANVHHQGAWARRAAQESSSGDSGYQSGDSVPVRHELPDISPSTMEGFKAPPSSPQEKNDDEGETHQSIPKRLNPAAAEFKAQTAPLEFEQPRISSQKLARMPLTNFVPGAVQDSTSSVFSKLPPPVPSHAPGTVQSQQSPNFGFPSIPPGFEGTFSKPPGLPNARTTHLGDATAVTPFDQRLPGAPQLGEASLAPTNPGPYVPNFGFPPSFSLLQLQASMGQLNTDPFNIFSHMNLSALGSIPSLGPNLRGPMPAAPIPPVAPQPPILGLDPKVHRPTFPVTQKPRDRDPIKQQLYEQYLEWRKANEPGYHQACKIRQAQRVVRQYIQKHHAEKTEDEETKTMVEKTVVENAKAMIRAAAAEAAAEKQRKIDEVREGFKAKVRERTKGLGLSLGENTKPEPEHGEGGIEVGA</sequence>
<organism evidence="2 3">
    <name type="scientific">Schizothecium vesticola</name>
    <dbReference type="NCBI Taxonomy" id="314040"/>
    <lineage>
        <taxon>Eukaryota</taxon>
        <taxon>Fungi</taxon>
        <taxon>Dikarya</taxon>
        <taxon>Ascomycota</taxon>
        <taxon>Pezizomycotina</taxon>
        <taxon>Sordariomycetes</taxon>
        <taxon>Sordariomycetidae</taxon>
        <taxon>Sordariales</taxon>
        <taxon>Schizotheciaceae</taxon>
        <taxon>Schizothecium</taxon>
    </lineage>
</organism>
<comment type="caution">
    <text evidence="2">The sequence shown here is derived from an EMBL/GenBank/DDBJ whole genome shotgun (WGS) entry which is preliminary data.</text>
</comment>
<gene>
    <name evidence="2" type="ORF">B0T18DRAFT_449625</name>
</gene>
<dbReference type="EMBL" id="JAUKUD010000006">
    <property type="protein sequence ID" value="KAK0741196.1"/>
    <property type="molecule type" value="Genomic_DNA"/>
</dbReference>
<feature type="compositionally biased region" description="Basic and acidic residues" evidence="1">
    <location>
        <begin position="729"/>
        <end position="738"/>
    </location>
</feature>
<evidence type="ECO:0000313" key="2">
    <source>
        <dbReference type="EMBL" id="KAK0741196.1"/>
    </source>
</evidence>
<feature type="region of interest" description="Disordered" evidence="1">
    <location>
        <begin position="230"/>
        <end position="273"/>
    </location>
</feature>
<feature type="region of interest" description="Disordered" evidence="1">
    <location>
        <begin position="292"/>
        <end position="321"/>
    </location>
</feature>
<name>A0AA40K0C6_9PEZI</name>
<evidence type="ECO:0000313" key="3">
    <source>
        <dbReference type="Proteomes" id="UP001172155"/>
    </source>
</evidence>
<protein>
    <submittedName>
        <fullName evidence="2">Uncharacterized protein</fullName>
    </submittedName>
</protein>
<feature type="compositionally biased region" description="Low complexity" evidence="1">
    <location>
        <begin position="349"/>
        <end position="361"/>
    </location>
</feature>
<feature type="compositionally biased region" description="Basic and acidic residues" evidence="1">
    <location>
        <begin position="292"/>
        <end position="305"/>
    </location>
</feature>
<feature type="region of interest" description="Disordered" evidence="1">
    <location>
        <begin position="25"/>
        <end position="91"/>
    </location>
</feature>
<keyword evidence="3" id="KW-1185">Reference proteome</keyword>
<evidence type="ECO:0000256" key="1">
    <source>
        <dbReference type="SAM" id="MobiDB-lite"/>
    </source>
</evidence>
<dbReference type="Proteomes" id="UP001172155">
    <property type="component" value="Unassembled WGS sequence"/>
</dbReference>
<proteinExistence type="predicted"/>
<feature type="region of interest" description="Disordered" evidence="1">
    <location>
        <begin position="450"/>
        <end position="529"/>
    </location>
</feature>
<dbReference type="AlphaFoldDB" id="A0AA40K0C6"/>
<reference evidence="2" key="1">
    <citation type="submission" date="2023-06" db="EMBL/GenBank/DDBJ databases">
        <title>Genome-scale phylogeny and comparative genomics of the fungal order Sordariales.</title>
        <authorList>
            <consortium name="Lawrence Berkeley National Laboratory"/>
            <person name="Hensen N."/>
            <person name="Bonometti L."/>
            <person name="Westerberg I."/>
            <person name="Brannstrom I.O."/>
            <person name="Guillou S."/>
            <person name="Cros-Aarteil S."/>
            <person name="Calhoun S."/>
            <person name="Haridas S."/>
            <person name="Kuo A."/>
            <person name="Mondo S."/>
            <person name="Pangilinan J."/>
            <person name="Riley R."/>
            <person name="LaButti K."/>
            <person name="Andreopoulos B."/>
            <person name="Lipzen A."/>
            <person name="Chen C."/>
            <person name="Yanf M."/>
            <person name="Daum C."/>
            <person name="Ng V."/>
            <person name="Clum A."/>
            <person name="Steindorff A."/>
            <person name="Ohm R."/>
            <person name="Martin F."/>
            <person name="Silar P."/>
            <person name="Natvig D."/>
            <person name="Lalanne C."/>
            <person name="Gautier V."/>
            <person name="Ament-velasquez S.L."/>
            <person name="Kruys A."/>
            <person name="Hutchinson M.I."/>
            <person name="Powell A.J."/>
            <person name="Barry K."/>
            <person name="Miller A.N."/>
            <person name="Grigoriev I.V."/>
            <person name="Debuchy R."/>
            <person name="Gladieux P."/>
            <person name="Thoren M.H."/>
            <person name="Johannesson H."/>
        </authorList>
    </citation>
    <scope>NUCLEOTIDE SEQUENCE</scope>
    <source>
        <strain evidence="2">SMH3187-1</strain>
    </source>
</reference>